<keyword evidence="10 12" id="KW-0472">Membrane</keyword>
<gene>
    <name evidence="14" type="ORF">APLA_LOCUS17455</name>
    <name evidence="13" type="ORF">APLA_LOCUS8831</name>
</gene>
<dbReference type="InterPro" id="IPR004202">
    <property type="entry name" value="COX7C/Cox8"/>
</dbReference>
<reference evidence="15 16" key="1">
    <citation type="submission" date="2020-04" db="EMBL/GenBank/DDBJ databases">
        <authorList>
            <person name="Wallbank WR R."/>
            <person name="Pardo Diaz C."/>
            <person name="Kozak K."/>
            <person name="Martin S."/>
            <person name="Jiggins C."/>
            <person name="Moest M."/>
            <person name="Warren A I."/>
            <person name="Byers J.R.P. K."/>
            <person name="Montejo-Kovacevich G."/>
            <person name="Yen C E."/>
        </authorList>
    </citation>
    <scope>NUCLEOTIDE SEQUENCE [LARGE SCALE GENOMIC DNA]</scope>
</reference>
<dbReference type="Proteomes" id="UP000494256">
    <property type="component" value="Unassembled WGS sequence"/>
</dbReference>
<dbReference type="EMBL" id="CADEBC010000511">
    <property type="protein sequence ID" value="CAB3241764.1"/>
    <property type="molecule type" value="Genomic_DNA"/>
</dbReference>
<keyword evidence="15" id="KW-1185">Reference proteome</keyword>
<dbReference type="GO" id="GO:0006123">
    <property type="term" value="P:mitochondrial electron transport, cytochrome c to oxygen"/>
    <property type="evidence" value="ECO:0007669"/>
    <property type="project" value="InterPro"/>
</dbReference>
<evidence type="ECO:0000256" key="2">
    <source>
        <dbReference type="ARBA" id="ARBA00004673"/>
    </source>
</evidence>
<proteinExistence type="inferred from homology"/>
<accession>A0A8S1BRV4</accession>
<evidence type="ECO:0000256" key="7">
    <source>
        <dbReference type="ARBA" id="ARBA00022946"/>
    </source>
</evidence>
<feature type="transmembrane region" description="Helical" evidence="12">
    <location>
        <begin position="44"/>
        <end position="62"/>
    </location>
</feature>
<protein>
    <recommendedName>
        <fullName evidence="4">Cytochrome c oxidase subunit 7C, mitochondrial</fullName>
    </recommendedName>
    <alternativeName>
        <fullName evidence="11">Cytochrome c oxidase polypeptide VIIc</fullName>
    </alternativeName>
</protein>
<evidence type="ECO:0000256" key="9">
    <source>
        <dbReference type="ARBA" id="ARBA00023128"/>
    </source>
</evidence>
<dbReference type="AlphaFoldDB" id="A0A8S1BRV4"/>
<dbReference type="CDD" id="cd00929">
    <property type="entry name" value="Cyt_c_Oxidase_VIIc"/>
    <property type="match status" value="1"/>
</dbReference>
<evidence type="ECO:0000256" key="8">
    <source>
        <dbReference type="ARBA" id="ARBA00022989"/>
    </source>
</evidence>
<evidence type="ECO:0000313" key="15">
    <source>
        <dbReference type="Proteomes" id="UP000494106"/>
    </source>
</evidence>
<evidence type="ECO:0000256" key="12">
    <source>
        <dbReference type="SAM" id="Phobius"/>
    </source>
</evidence>
<keyword evidence="9" id="KW-0496">Mitochondrion</keyword>
<comment type="similarity">
    <text evidence="3">Belongs to the cytochrome c oxidase VIIc family.</text>
</comment>
<evidence type="ECO:0000256" key="5">
    <source>
        <dbReference type="ARBA" id="ARBA00022692"/>
    </source>
</evidence>
<evidence type="ECO:0000313" key="16">
    <source>
        <dbReference type="Proteomes" id="UP000494256"/>
    </source>
</evidence>
<sequence>MLTPLARISNKLGRNVMVNAVRSHSHGGVPGENLPFGIHNRYKLTAYFILFFGSGLAAPYLITRHQLLKK</sequence>
<dbReference type="PANTHER" id="PTHR13313">
    <property type="entry name" value="CYTOCHROME C OXIDASE SUBUNIT VIIC"/>
    <property type="match status" value="1"/>
</dbReference>
<evidence type="ECO:0000256" key="11">
    <source>
        <dbReference type="ARBA" id="ARBA00031140"/>
    </source>
</evidence>
<dbReference type="FunFam" id="4.10.49.10:FF:000001">
    <property type="entry name" value="Cytochrome c oxidase subunit 7C"/>
    <property type="match status" value="1"/>
</dbReference>
<dbReference type="OrthoDB" id="9974841at2759"/>
<dbReference type="GO" id="GO:0045277">
    <property type="term" value="C:respiratory chain complex IV"/>
    <property type="evidence" value="ECO:0007669"/>
    <property type="project" value="InterPro"/>
</dbReference>
<name>A0A8S1BRV4_ARCPL</name>
<dbReference type="Pfam" id="PF02935">
    <property type="entry name" value="COX7C"/>
    <property type="match status" value="1"/>
</dbReference>
<comment type="pathway">
    <text evidence="2">Energy metabolism; oxidative phosphorylation.</text>
</comment>
<dbReference type="SUPFAM" id="SSF81427">
    <property type="entry name" value="Mitochondrial cytochrome c oxidase subunit VIIc (aka VIIIa)"/>
    <property type="match status" value="1"/>
</dbReference>
<keyword evidence="7" id="KW-0809">Transit peptide</keyword>
<dbReference type="Proteomes" id="UP000494106">
    <property type="component" value="Unassembled WGS sequence"/>
</dbReference>
<organism evidence="14 16">
    <name type="scientific">Arctia plantaginis</name>
    <name type="common">Wood tiger moth</name>
    <name type="synonym">Phalaena plantaginis</name>
    <dbReference type="NCBI Taxonomy" id="874455"/>
    <lineage>
        <taxon>Eukaryota</taxon>
        <taxon>Metazoa</taxon>
        <taxon>Ecdysozoa</taxon>
        <taxon>Arthropoda</taxon>
        <taxon>Hexapoda</taxon>
        <taxon>Insecta</taxon>
        <taxon>Pterygota</taxon>
        <taxon>Neoptera</taxon>
        <taxon>Endopterygota</taxon>
        <taxon>Lepidoptera</taxon>
        <taxon>Glossata</taxon>
        <taxon>Ditrysia</taxon>
        <taxon>Noctuoidea</taxon>
        <taxon>Erebidae</taxon>
        <taxon>Arctiinae</taxon>
        <taxon>Arctia</taxon>
    </lineage>
</organism>
<comment type="subcellular location">
    <subcellularLocation>
        <location evidence="1">Mitochondrion inner membrane</location>
        <topology evidence="1">Single-pass membrane protein</topology>
    </subcellularLocation>
</comment>
<keyword evidence="8 12" id="KW-1133">Transmembrane helix</keyword>
<evidence type="ECO:0000256" key="6">
    <source>
        <dbReference type="ARBA" id="ARBA00022792"/>
    </source>
</evidence>
<comment type="caution">
    <text evidence="14">The sequence shown here is derived from an EMBL/GenBank/DDBJ whole genome shotgun (WGS) entry which is preliminary data.</text>
</comment>
<evidence type="ECO:0000256" key="3">
    <source>
        <dbReference type="ARBA" id="ARBA00010514"/>
    </source>
</evidence>
<evidence type="ECO:0000256" key="10">
    <source>
        <dbReference type="ARBA" id="ARBA00023136"/>
    </source>
</evidence>
<dbReference type="InterPro" id="IPR036636">
    <property type="entry name" value="COX7C/Cox8_sf"/>
</dbReference>
<evidence type="ECO:0000313" key="14">
    <source>
        <dbReference type="EMBL" id="CAB3261965.1"/>
    </source>
</evidence>
<evidence type="ECO:0000313" key="13">
    <source>
        <dbReference type="EMBL" id="CAB3241764.1"/>
    </source>
</evidence>
<dbReference type="EMBL" id="CADEBD010001048">
    <property type="protein sequence ID" value="CAB3261965.1"/>
    <property type="molecule type" value="Genomic_DNA"/>
</dbReference>
<dbReference type="GO" id="GO:0005743">
    <property type="term" value="C:mitochondrial inner membrane"/>
    <property type="evidence" value="ECO:0007669"/>
    <property type="project" value="UniProtKB-SubCell"/>
</dbReference>
<evidence type="ECO:0000256" key="1">
    <source>
        <dbReference type="ARBA" id="ARBA00004434"/>
    </source>
</evidence>
<keyword evidence="6" id="KW-0999">Mitochondrion inner membrane</keyword>
<dbReference type="PANTHER" id="PTHR13313:SF0">
    <property type="entry name" value="CYTOCHROME C OXIDASE SUBUNIT 7C, MITOCHONDRIAL"/>
    <property type="match status" value="1"/>
</dbReference>
<evidence type="ECO:0000256" key="4">
    <source>
        <dbReference type="ARBA" id="ARBA00017004"/>
    </source>
</evidence>
<dbReference type="Gene3D" id="4.10.49.10">
    <property type="entry name" value="Cytochrome c oxidase subunit VIIc"/>
    <property type="match status" value="1"/>
</dbReference>
<keyword evidence="5 12" id="KW-0812">Transmembrane</keyword>